<keyword evidence="2" id="KW-1185">Reference proteome</keyword>
<accession>N4X9M6</accession>
<organism evidence="1 2">
    <name type="scientific">Cochliobolus heterostrophus (strain C4 / ATCC 48331 / race T)</name>
    <name type="common">Southern corn leaf blight fungus</name>
    <name type="synonym">Bipolaris maydis</name>
    <dbReference type="NCBI Taxonomy" id="665024"/>
    <lineage>
        <taxon>Eukaryota</taxon>
        <taxon>Fungi</taxon>
        <taxon>Dikarya</taxon>
        <taxon>Ascomycota</taxon>
        <taxon>Pezizomycotina</taxon>
        <taxon>Dothideomycetes</taxon>
        <taxon>Pleosporomycetidae</taxon>
        <taxon>Pleosporales</taxon>
        <taxon>Pleosporineae</taxon>
        <taxon>Pleosporaceae</taxon>
        <taxon>Bipolaris</taxon>
    </lineage>
</organism>
<evidence type="ECO:0000313" key="1">
    <source>
        <dbReference type="EMBL" id="ENI08390.1"/>
    </source>
</evidence>
<proteinExistence type="predicted"/>
<protein>
    <submittedName>
        <fullName evidence="1">Uncharacterized protein</fullName>
    </submittedName>
</protein>
<dbReference type="AlphaFoldDB" id="N4X9M6"/>
<gene>
    <name evidence="1" type="ORF">COCC4DRAFT_130559</name>
</gene>
<dbReference type="SUPFAM" id="SSF109604">
    <property type="entry name" value="HD-domain/PDEase-like"/>
    <property type="match status" value="1"/>
</dbReference>
<feature type="non-terminal residue" evidence="1">
    <location>
        <position position="1"/>
    </location>
</feature>
<dbReference type="Proteomes" id="UP000012338">
    <property type="component" value="Unassembled WGS sequence"/>
</dbReference>
<dbReference type="HOGENOM" id="CLU_3019808_0_0_1"/>
<reference evidence="1 2" key="1">
    <citation type="journal article" date="2012" name="PLoS Pathog.">
        <title>Diverse lifestyles and strategies of plant pathogenesis encoded in the genomes of eighteen Dothideomycetes fungi.</title>
        <authorList>
            <person name="Ohm R.A."/>
            <person name="Feau N."/>
            <person name="Henrissat B."/>
            <person name="Schoch C.L."/>
            <person name="Horwitz B.A."/>
            <person name="Barry K.W."/>
            <person name="Condon B.J."/>
            <person name="Copeland A.C."/>
            <person name="Dhillon B."/>
            <person name="Glaser F."/>
            <person name="Hesse C.N."/>
            <person name="Kosti I."/>
            <person name="LaButti K."/>
            <person name="Lindquist E.A."/>
            <person name="Lucas S."/>
            <person name="Salamov A.A."/>
            <person name="Bradshaw R.E."/>
            <person name="Ciuffetti L."/>
            <person name="Hamelin R.C."/>
            <person name="Kema G.H.J."/>
            <person name="Lawrence C."/>
            <person name="Scott J.A."/>
            <person name="Spatafora J.W."/>
            <person name="Turgeon B.G."/>
            <person name="de Wit P.J.G.M."/>
            <person name="Zhong S."/>
            <person name="Goodwin S.B."/>
            <person name="Grigoriev I.V."/>
        </authorList>
    </citation>
    <scope>NUCLEOTIDE SEQUENCE [LARGE SCALE GENOMIC DNA]</scope>
    <source>
        <strain evidence="2">C4 / ATCC 48331 / race T</strain>
    </source>
</reference>
<name>N4X9M6_COCH4</name>
<dbReference type="EMBL" id="KB733448">
    <property type="protein sequence ID" value="ENI08390.1"/>
    <property type="molecule type" value="Genomic_DNA"/>
</dbReference>
<evidence type="ECO:0000313" key="2">
    <source>
        <dbReference type="Proteomes" id="UP000012338"/>
    </source>
</evidence>
<dbReference type="OrthoDB" id="409121at2759"/>
<sequence>LETYHLTCLLHDSGATPENLRATLLFSNFYSEYLALNILKRFGISKEYPRSVVEAVI</sequence>
<reference evidence="2" key="2">
    <citation type="journal article" date="2013" name="PLoS Genet.">
        <title>Comparative genome structure, secondary metabolite, and effector coding capacity across Cochliobolus pathogens.</title>
        <authorList>
            <person name="Condon B.J."/>
            <person name="Leng Y."/>
            <person name="Wu D."/>
            <person name="Bushley K.E."/>
            <person name="Ohm R.A."/>
            <person name="Otillar R."/>
            <person name="Martin J."/>
            <person name="Schackwitz W."/>
            <person name="Grimwood J."/>
            <person name="MohdZainudin N."/>
            <person name="Xue C."/>
            <person name="Wang R."/>
            <person name="Manning V.A."/>
            <person name="Dhillon B."/>
            <person name="Tu Z.J."/>
            <person name="Steffenson B.J."/>
            <person name="Salamov A."/>
            <person name="Sun H."/>
            <person name="Lowry S."/>
            <person name="LaButti K."/>
            <person name="Han J."/>
            <person name="Copeland A."/>
            <person name="Lindquist E."/>
            <person name="Barry K."/>
            <person name="Schmutz J."/>
            <person name="Baker S.E."/>
            <person name="Ciuffetti L.M."/>
            <person name="Grigoriev I.V."/>
            <person name="Zhong S."/>
            <person name="Turgeon B.G."/>
        </authorList>
    </citation>
    <scope>NUCLEOTIDE SEQUENCE [LARGE SCALE GENOMIC DNA]</scope>
    <source>
        <strain evidence="2">C4 / ATCC 48331 / race T</strain>
    </source>
</reference>